<dbReference type="AlphaFoldDB" id="A0A5K3F1N3"/>
<sequence length="156" mass="17362">MNSKDSDFLDEIFAAELKQYSDAYCAGFQLTSNDAAAAAELPDRSSELRSSWIRGLQYGAQLGSELYFYKGLAEEVLASYSSNSVEEFGKQHPAYLARRLLHLLNDSPGPLSRACDMFVKQPMFEEDLALIRSKAKQLISALRIGMVSKAMDSLDF</sequence>
<proteinExistence type="predicted"/>
<evidence type="ECO:0000313" key="1">
    <source>
        <dbReference type="WBParaSite" id="MCU_004842-RA"/>
    </source>
</evidence>
<evidence type="ECO:0000313" key="2">
    <source>
        <dbReference type="WBParaSite" id="MCU_004842-RB"/>
    </source>
</evidence>
<dbReference type="WBParaSite" id="MCU_004842-RA">
    <property type="protein sequence ID" value="MCU_004842-RA"/>
    <property type="gene ID" value="MCU_004842"/>
</dbReference>
<protein>
    <submittedName>
        <fullName evidence="1 2">Yae1_N domain-containing protein</fullName>
    </submittedName>
</protein>
<dbReference type="WBParaSite" id="MCU_004842-RB">
    <property type="protein sequence ID" value="MCU_004842-RB"/>
    <property type="gene ID" value="MCU_004842"/>
</dbReference>
<reference evidence="1 2" key="1">
    <citation type="submission" date="2019-11" db="UniProtKB">
        <authorList>
            <consortium name="WormBaseParasite"/>
        </authorList>
    </citation>
    <scope>IDENTIFICATION</scope>
</reference>
<accession>A0A5K3F1N3</accession>
<name>A0A5K3F1N3_MESCO</name>
<organism evidence="1">
    <name type="scientific">Mesocestoides corti</name>
    <name type="common">Flatworm</name>
    <dbReference type="NCBI Taxonomy" id="53468"/>
    <lineage>
        <taxon>Eukaryota</taxon>
        <taxon>Metazoa</taxon>
        <taxon>Spiralia</taxon>
        <taxon>Lophotrochozoa</taxon>
        <taxon>Platyhelminthes</taxon>
        <taxon>Cestoda</taxon>
        <taxon>Eucestoda</taxon>
        <taxon>Cyclophyllidea</taxon>
        <taxon>Mesocestoididae</taxon>
        <taxon>Mesocestoides</taxon>
    </lineage>
</organism>